<feature type="compositionally biased region" description="Low complexity" evidence="7">
    <location>
        <begin position="61"/>
        <end position="73"/>
    </location>
</feature>
<dbReference type="InterPro" id="IPR050313">
    <property type="entry name" value="Carb_Metab_HTH_regulators"/>
</dbReference>
<dbReference type="SUPFAM" id="SSF46785">
    <property type="entry name" value="Winged helix' DNA-binding domain"/>
    <property type="match status" value="1"/>
</dbReference>
<dbReference type="Pfam" id="PF00455">
    <property type="entry name" value="DeoRC"/>
    <property type="match status" value="1"/>
</dbReference>
<sequence>MIRAARLEAIENMVVTHHVVSTQQIAAELAISGTTARRDLEDLVAAGRVERVHGGARSLTAPAAPAAEGQRPPAGSPAEDEAAGVDDPFHEVLRRNSRIKQALAEAAAPEFTDGQTLYLDIGTTTYELARRLMHLDLTVVTSSLEVIQLLSAAPQVKLVVLGGEFNRDYRCTQGPRVLEGLTDLHIDCAVLGCAGITESGVVRDTDSRQATIKRAAAAASSRTVLLADASKIPGIGPYTALDISDVDRLVTEGPLPTALHELCTAADTEVLTA</sequence>
<dbReference type="HOGENOM" id="CLU_060699_2_1_11"/>
<evidence type="ECO:0000256" key="1">
    <source>
        <dbReference type="ARBA" id="ARBA00021390"/>
    </source>
</evidence>
<protein>
    <recommendedName>
        <fullName evidence="1">Lactose phosphotransferase system repressor</fullName>
    </recommendedName>
</protein>
<evidence type="ECO:0000256" key="7">
    <source>
        <dbReference type="SAM" id="MobiDB-lite"/>
    </source>
</evidence>
<evidence type="ECO:0000256" key="4">
    <source>
        <dbReference type="ARBA" id="ARBA00023125"/>
    </source>
</evidence>
<reference evidence="9 10" key="1">
    <citation type="journal article" date="2013" name="Genome Announc.">
        <title>Draft genome sequence of an Actinobacterium, Brachybacterium muris strain UCD-AY4.</title>
        <authorList>
            <person name="Lo J.R."/>
            <person name="Lang J.M."/>
            <person name="Darling A.E."/>
            <person name="Eisen J.A."/>
            <person name="Coil D.A."/>
        </authorList>
    </citation>
    <scope>NUCLEOTIDE SEQUENCE [LARGE SCALE GENOMIC DNA]</scope>
    <source>
        <strain evidence="9 10">UCD-AY4</strain>
    </source>
</reference>
<keyword evidence="2" id="KW-0678">Repressor</keyword>
<keyword evidence="5" id="KW-0804">Transcription</keyword>
<gene>
    <name evidence="9" type="ORF">D641_0114835</name>
</gene>
<accession>A0A022KV15</accession>
<keyword evidence="3" id="KW-0805">Transcription regulation</keyword>
<dbReference type="SMART" id="SM01134">
    <property type="entry name" value="DeoRC"/>
    <property type="match status" value="1"/>
</dbReference>
<dbReference type="InterPro" id="IPR037171">
    <property type="entry name" value="NagB/RpiA_transferase-like"/>
</dbReference>
<dbReference type="InterPro" id="IPR036390">
    <property type="entry name" value="WH_DNA-bd_sf"/>
</dbReference>
<dbReference type="Proteomes" id="UP000019754">
    <property type="component" value="Unassembled WGS sequence"/>
</dbReference>
<dbReference type="Gene3D" id="3.40.50.1360">
    <property type="match status" value="1"/>
</dbReference>
<evidence type="ECO:0000256" key="6">
    <source>
        <dbReference type="ARBA" id="ARBA00024937"/>
    </source>
</evidence>
<dbReference type="PRINTS" id="PR00037">
    <property type="entry name" value="HTHLACR"/>
</dbReference>
<evidence type="ECO:0000256" key="5">
    <source>
        <dbReference type="ARBA" id="ARBA00023163"/>
    </source>
</evidence>
<dbReference type="InterPro" id="IPR018356">
    <property type="entry name" value="Tscrpt_reg_HTH_DeoR_CS"/>
</dbReference>
<organism evidence="9 10">
    <name type="scientific">Brachybacterium muris UCD-AY4</name>
    <dbReference type="NCBI Taxonomy" id="1249481"/>
    <lineage>
        <taxon>Bacteria</taxon>
        <taxon>Bacillati</taxon>
        <taxon>Actinomycetota</taxon>
        <taxon>Actinomycetes</taxon>
        <taxon>Micrococcales</taxon>
        <taxon>Dermabacteraceae</taxon>
        <taxon>Brachybacterium</taxon>
    </lineage>
</organism>
<dbReference type="Gene3D" id="1.10.10.10">
    <property type="entry name" value="Winged helix-like DNA-binding domain superfamily/Winged helix DNA-binding domain"/>
    <property type="match status" value="1"/>
</dbReference>
<feature type="domain" description="HTH deoR-type" evidence="8">
    <location>
        <begin position="3"/>
        <end position="58"/>
    </location>
</feature>
<dbReference type="InterPro" id="IPR001034">
    <property type="entry name" value="DeoR_HTH"/>
</dbReference>
<dbReference type="GO" id="GO:0003677">
    <property type="term" value="F:DNA binding"/>
    <property type="evidence" value="ECO:0007669"/>
    <property type="project" value="UniProtKB-KW"/>
</dbReference>
<dbReference type="InterPro" id="IPR036388">
    <property type="entry name" value="WH-like_DNA-bd_sf"/>
</dbReference>
<comment type="function">
    <text evidence="6">Repressor of the lactose catabolism operon. Galactose-6-phosphate is the inducer.</text>
</comment>
<evidence type="ECO:0000259" key="8">
    <source>
        <dbReference type="PROSITE" id="PS51000"/>
    </source>
</evidence>
<evidence type="ECO:0000313" key="9">
    <source>
        <dbReference type="EMBL" id="EYT47651.1"/>
    </source>
</evidence>
<dbReference type="SMART" id="SM00420">
    <property type="entry name" value="HTH_DEOR"/>
    <property type="match status" value="1"/>
</dbReference>
<dbReference type="InterPro" id="IPR014036">
    <property type="entry name" value="DeoR-like_C"/>
</dbReference>
<dbReference type="PROSITE" id="PS00894">
    <property type="entry name" value="HTH_DEOR_1"/>
    <property type="match status" value="1"/>
</dbReference>
<name>A0A022KV15_9MICO</name>
<dbReference type="EMBL" id="AORC01000029">
    <property type="protein sequence ID" value="EYT47651.1"/>
    <property type="molecule type" value="Genomic_DNA"/>
</dbReference>
<evidence type="ECO:0000313" key="10">
    <source>
        <dbReference type="Proteomes" id="UP000019754"/>
    </source>
</evidence>
<keyword evidence="10" id="KW-1185">Reference proteome</keyword>
<dbReference type="PANTHER" id="PTHR30363">
    <property type="entry name" value="HTH-TYPE TRANSCRIPTIONAL REGULATOR SRLR-RELATED"/>
    <property type="match status" value="1"/>
</dbReference>
<evidence type="ECO:0000256" key="3">
    <source>
        <dbReference type="ARBA" id="ARBA00023015"/>
    </source>
</evidence>
<dbReference type="GO" id="GO:0003700">
    <property type="term" value="F:DNA-binding transcription factor activity"/>
    <property type="evidence" value="ECO:0007669"/>
    <property type="project" value="InterPro"/>
</dbReference>
<dbReference type="AlphaFoldDB" id="A0A022KV15"/>
<dbReference type="RefSeq" id="WP_017824287.1">
    <property type="nucleotide sequence ID" value="NZ_AORC01000029.1"/>
</dbReference>
<feature type="region of interest" description="Disordered" evidence="7">
    <location>
        <begin position="55"/>
        <end position="84"/>
    </location>
</feature>
<dbReference type="OrthoDB" id="3171994at2"/>
<dbReference type="PROSITE" id="PS51000">
    <property type="entry name" value="HTH_DEOR_2"/>
    <property type="match status" value="1"/>
</dbReference>
<dbReference type="Pfam" id="PF08220">
    <property type="entry name" value="HTH_DeoR"/>
    <property type="match status" value="1"/>
</dbReference>
<dbReference type="SUPFAM" id="SSF100950">
    <property type="entry name" value="NagB/RpiA/CoA transferase-like"/>
    <property type="match status" value="1"/>
</dbReference>
<comment type="caution">
    <text evidence="9">The sequence shown here is derived from an EMBL/GenBank/DDBJ whole genome shotgun (WGS) entry which is preliminary data.</text>
</comment>
<evidence type="ECO:0000256" key="2">
    <source>
        <dbReference type="ARBA" id="ARBA00022491"/>
    </source>
</evidence>
<dbReference type="STRING" id="1249481.D641_0114835"/>
<proteinExistence type="predicted"/>
<dbReference type="PANTHER" id="PTHR30363:SF4">
    <property type="entry name" value="GLYCEROL-3-PHOSPHATE REGULON REPRESSOR"/>
    <property type="match status" value="1"/>
</dbReference>
<keyword evidence="4" id="KW-0238">DNA-binding</keyword>